<dbReference type="InterPro" id="IPR048520">
    <property type="entry name" value="LarA_C"/>
</dbReference>
<dbReference type="Pfam" id="PF09861">
    <property type="entry name" value="Lar_N"/>
    <property type="match status" value="1"/>
</dbReference>
<dbReference type="Gene3D" id="3.90.226.30">
    <property type="match status" value="1"/>
</dbReference>
<organism evidence="3">
    <name type="scientific">Candidatus Caldatribacterium californiense</name>
    <dbReference type="NCBI Taxonomy" id="1454726"/>
    <lineage>
        <taxon>Bacteria</taxon>
        <taxon>Pseudomonadati</taxon>
        <taxon>Atribacterota</taxon>
        <taxon>Atribacteria</taxon>
        <taxon>Atribacterales</taxon>
        <taxon>Candidatus Caldatribacteriaceae</taxon>
        <taxon>Candidatus Caldatribacterium</taxon>
    </lineage>
</organism>
<evidence type="ECO:0000259" key="2">
    <source>
        <dbReference type="Pfam" id="PF21113"/>
    </source>
</evidence>
<comment type="caution">
    <text evidence="3">The sequence shown here is derived from an EMBL/GenBank/DDBJ whole genome shotgun (WGS) entry which is preliminary data.</text>
</comment>
<proteinExistence type="predicted"/>
<reference evidence="3" key="1">
    <citation type="journal article" date="2020" name="mSystems">
        <title>Genome- and Community-Level Interaction Insights into Carbon Utilization and Element Cycling Functions of Hydrothermarchaeota in Hydrothermal Sediment.</title>
        <authorList>
            <person name="Zhou Z."/>
            <person name="Liu Y."/>
            <person name="Xu W."/>
            <person name="Pan J."/>
            <person name="Luo Z.H."/>
            <person name="Li M."/>
        </authorList>
    </citation>
    <scope>NUCLEOTIDE SEQUENCE [LARGE SCALE GENOMIC DNA]</scope>
    <source>
        <strain evidence="3">SpSt-747</strain>
    </source>
</reference>
<dbReference type="Gene3D" id="3.40.50.11440">
    <property type="match status" value="1"/>
</dbReference>
<gene>
    <name evidence="3" type="primary">larA</name>
    <name evidence="3" type="ORF">ENV30_07480</name>
</gene>
<accession>A0A7V3YHB2</accession>
<name>A0A7V3YHB2_9BACT</name>
<dbReference type="InterPro" id="IPR048068">
    <property type="entry name" value="LarA-like"/>
</dbReference>
<dbReference type="AlphaFoldDB" id="A0A7V3YHB2"/>
<feature type="domain" description="LarA-like N-terminal" evidence="1">
    <location>
        <begin position="16"/>
        <end position="213"/>
    </location>
</feature>
<evidence type="ECO:0000259" key="1">
    <source>
        <dbReference type="Pfam" id="PF09861"/>
    </source>
</evidence>
<protein>
    <submittedName>
        <fullName evidence="3">Nickel-dependent lactate racemase</fullName>
    </submittedName>
</protein>
<sequence length="434" mass="47803">MRNGGMTAKQVIPLRYGKQTLPVELSPESLLYVIKPGNFDGETISEKEAILASLRTPVASLPLAERLHRGMKVVIVGDDLTRATPRERIFPVLLDELNRAGIPDRDIIVLIGLGTHRYMTDEEIRKCFGAEVVDRVTVLNHEWQDPHCLTRIGFTPSGIPIEVNRLALEADFLMAVGSIVPHCYAGYGGGGKAIQPGICSWETTGRTHIMPMFKDLYLHIAGEIENEVRREIEMVAEAVGLRFIVNVVLDESGKIARVVAGDPVRAHRVGAWAAKQAYEQRIPDLADIVVISAYPADIDYWQGVKPLSYAQKGLKKGGISILVAPFPEGISPTHGELKKYATLPYHELKRRVMEGDFDDLVCAATLLLHARIMEYSREVICVSEGMSVEEKEALGFRHASSVEEALEMAFGLCGREAKVGVIDCGGDVIPRLTM</sequence>
<dbReference type="Pfam" id="PF21113">
    <property type="entry name" value="LarA_C"/>
    <property type="match status" value="1"/>
</dbReference>
<dbReference type="InterPro" id="IPR047926">
    <property type="entry name" value="Ni_dep_LarA"/>
</dbReference>
<dbReference type="InterPro" id="IPR043166">
    <property type="entry name" value="LarA-like_C"/>
</dbReference>
<feature type="domain" description="Lactate racemase C-terminal" evidence="2">
    <location>
        <begin position="286"/>
        <end position="428"/>
    </location>
</feature>
<dbReference type="GO" id="GO:0050043">
    <property type="term" value="F:lactate racemase activity"/>
    <property type="evidence" value="ECO:0007669"/>
    <property type="project" value="InterPro"/>
</dbReference>
<dbReference type="EMBL" id="DTFV01000111">
    <property type="protein sequence ID" value="HGI31127.1"/>
    <property type="molecule type" value="Genomic_DNA"/>
</dbReference>
<evidence type="ECO:0000313" key="3">
    <source>
        <dbReference type="EMBL" id="HGI31127.1"/>
    </source>
</evidence>
<dbReference type="PANTHER" id="PTHR33171">
    <property type="entry name" value="LAR_N DOMAIN-CONTAINING PROTEIN"/>
    <property type="match status" value="1"/>
</dbReference>
<dbReference type="NCBIfam" id="NF033504">
    <property type="entry name" value="Ni_dep_LarA"/>
    <property type="match status" value="1"/>
</dbReference>
<dbReference type="InterPro" id="IPR018657">
    <property type="entry name" value="LarA-like_N"/>
</dbReference>
<dbReference type="PANTHER" id="PTHR33171:SF17">
    <property type="entry name" value="LARA-LIKE N-TERMINAL DOMAIN-CONTAINING PROTEIN"/>
    <property type="match status" value="1"/>
</dbReference>